<gene>
    <name evidence="1" type="ORF">B0T23DRAFT_382494</name>
</gene>
<dbReference type="Proteomes" id="UP001285908">
    <property type="component" value="Unassembled WGS sequence"/>
</dbReference>
<reference evidence="1 2" key="1">
    <citation type="journal article" date="2023" name="Mol. Phylogenet. Evol.">
        <title>Genome-scale phylogeny and comparative genomics of the fungal order Sordariales.</title>
        <authorList>
            <person name="Hensen N."/>
            <person name="Bonometti L."/>
            <person name="Westerberg I."/>
            <person name="Brannstrom I.O."/>
            <person name="Guillou S."/>
            <person name="Cros-Aarteil S."/>
            <person name="Calhoun S."/>
            <person name="Haridas S."/>
            <person name="Kuo A."/>
            <person name="Mondo S."/>
            <person name="Pangilinan J."/>
            <person name="Riley R."/>
            <person name="LaButti K."/>
            <person name="Andreopoulos B."/>
            <person name="Lipzen A."/>
            <person name="Chen C."/>
            <person name="Yan M."/>
            <person name="Daum C."/>
            <person name="Ng V."/>
            <person name="Clum A."/>
            <person name="Steindorff A."/>
            <person name="Ohm R.A."/>
            <person name="Martin F."/>
            <person name="Silar P."/>
            <person name="Natvig D.O."/>
            <person name="Lalanne C."/>
            <person name="Gautier V."/>
            <person name="Ament-Velasquez S.L."/>
            <person name="Kruys A."/>
            <person name="Hutchinson M.I."/>
            <person name="Powell A.J."/>
            <person name="Barry K."/>
            <person name="Miller A.N."/>
            <person name="Grigoriev I.V."/>
            <person name="Debuchy R."/>
            <person name="Gladieux P."/>
            <person name="Hiltunen Thoren M."/>
            <person name="Johannesson H."/>
        </authorList>
    </citation>
    <scope>NUCLEOTIDE SEQUENCE [LARGE SCALE GENOMIC DNA]</scope>
    <source>
        <strain evidence="1 2">FGSC 10403</strain>
    </source>
</reference>
<dbReference type="EMBL" id="JAULSX010000005">
    <property type="protein sequence ID" value="KAK3490784.1"/>
    <property type="molecule type" value="Genomic_DNA"/>
</dbReference>
<dbReference type="AlphaFoldDB" id="A0AAJ0MQE0"/>
<dbReference type="RefSeq" id="XP_062691967.1">
    <property type="nucleotide sequence ID" value="XM_062837335.1"/>
</dbReference>
<dbReference type="GeneID" id="87874957"/>
<comment type="caution">
    <text evidence="1">The sequence shown here is derived from an EMBL/GenBank/DDBJ whole genome shotgun (WGS) entry which is preliminary data.</text>
</comment>
<evidence type="ECO:0000313" key="1">
    <source>
        <dbReference type="EMBL" id="KAK3490784.1"/>
    </source>
</evidence>
<name>A0AAJ0MQE0_9PEZI</name>
<keyword evidence="2" id="KW-1185">Reference proteome</keyword>
<organism evidence="1 2">
    <name type="scientific">Neurospora hispaniola</name>
    <dbReference type="NCBI Taxonomy" id="588809"/>
    <lineage>
        <taxon>Eukaryota</taxon>
        <taxon>Fungi</taxon>
        <taxon>Dikarya</taxon>
        <taxon>Ascomycota</taxon>
        <taxon>Pezizomycotina</taxon>
        <taxon>Sordariomycetes</taxon>
        <taxon>Sordariomycetidae</taxon>
        <taxon>Sordariales</taxon>
        <taxon>Sordariaceae</taxon>
        <taxon>Neurospora</taxon>
    </lineage>
</organism>
<evidence type="ECO:0000313" key="2">
    <source>
        <dbReference type="Proteomes" id="UP001285908"/>
    </source>
</evidence>
<proteinExistence type="predicted"/>
<sequence length="109" mass="12555">MSEWNSIALDYTIGIHCFWHSRPLQGTLSHSYVIVPIFSVMSLSWSVREARGDPNSPLHRICLYAPWWLNRRDWRDWTPGAGNDLIGVDPALRCLGTRTRFGRFPGSRV</sequence>
<protein>
    <submittedName>
        <fullName evidence="1">Uncharacterized protein</fullName>
    </submittedName>
</protein>
<accession>A0AAJ0MQE0</accession>